<dbReference type="InterPro" id="IPR036156">
    <property type="entry name" value="Beta-gal/glucu_dom_sf"/>
</dbReference>
<dbReference type="Gene3D" id="2.60.120.260">
    <property type="entry name" value="Galactose-binding domain-like"/>
    <property type="match status" value="1"/>
</dbReference>
<evidence type="ECO:0000259" key="9">
    <source>
        <dbReference type="Pfam" id="PF22666"/>
    </source>
</evidence>
<feature type="domain" description="Beta-mannosidase-like galactose-binding" evidence="9">
    <location>
        <begin position="1"/>
        <end position="87"/>
    </location>
</feature>
<dbReference type="Gene3D" id="3.20.20.80">
    <property type="entry name" value="Glycosidases"/>
    <property type="match status" value="1"/>
</dbReference>
<reference evidence="10" key="1">
    <citation type="submission" date="2014-05" db="EMBL/GenBank/DDBJ databases">
        <authorList>
            <person name="Chronopoulou M."/>
        </authorList>
    </citation>
    <scope>NUCLEOTIDE SEQUENCE</scope>
    <source>
        <tissue evidence="10">Whole organism</tissue>
    </source>
</reference>
<dbReference type="InterPro" id="IPR054593">
    <property type="entry name" value="Beta-mannosidase-like_N2"/>
</dbReference>
<dbReference type="GO" id="GO:0006516">
    <property type="term" value="P:glycoprotein catabolic process"/>
    <property type="evidence" value="ECO:0007669"/>
    <property type="project" value="TreeGrafter"/>
</dbReference>
<dbReference type="FunFam" id="3.20.20.80:FF:000050">
    <property type="entry name" value="Beta-mannosidase B"/>
    <property type="match status" value="1"/>
</dbReference>
<sequence>MFKEYYFPISKKYIKHGENNLEIQFESPIKYSQRMSDKYYSKYGYKVLPECTPHEYRGECHVNFIRKMQSSYGWDWGPAYPSMGIWKPLYLILSNDYISINSIKWKTSLKRNTWRVKIQTIILTQSSYLTGKLQLKMAELGIAKTLEVGGNTDSSIFEGLSELKINTTMEFDEKSVQMWWPNGYGQQKLYNFCVTFFSNTSKVSKEIDVAFRSVKLVQEAITPKGLSFMFQVNGQNIFAKGSNWIPSHILPENLEQDRIIHLLEGVKKANMNMLRVWGGGVYESDRFYKLADSMGILIWQDFMFACSLYPSDTDFLIDVKEEVIQQVRRLQYHASIAIWAGNNENEAALSGNWYNTLSNFSIFKDDYNKLYGQTIQNTVHIEDFSRPFVKSSPSNGDGPSSLEKDSVSPYNSIYGDTHFYDYYSRFWDSKSYPSTRFASEYGFQSVSSLEDLNKVTEPDTDLKNVNSNFFVSREHHLGGLIQLKSQIESYLGLEESQLKNRHGVERFIYFSQIYQAIGLKVETEHYLRSKYTYDESTSEGFTMGALYWQLNDIWPGISWSTINYEGSWKMGHYYIKKTFGSPLVSPLLEENQIKLFIMDEKNILEPLKSIIQVIVQRWDSFQVNKIQIPVKTRIYEVKTFDLDHLLSLGNCGESGIFRLNYCYIGFTLIQDDNILSSNGVHTIPKQLIGLSSNPMLSIENIRSNITDLRIVEMTIKSKAPSIFVFLTAKGFQGEFSDNGFFVMEKEMYITFVGRKAILNLVEFENSLLIQHYKK</sequence>
<name>A0A0K2TQT6_LEPSM</name>
<comment type="similarity">
    <text evidence="2">Belongs to the glycosyl hydrolase 2 family.</text>
</comment>
<dbReference type="Pfam" id="PF17753">
    <property type="entry name" value="Ig_mannosidase"/>
    <property type="match status" value="1"/>
</dbReference>
<dbReference type="EMBL" id="HACA01011012">
    <property type="protein sequence ID" value="CDW28373.1"/>
    <property type="molecule type" value="Transcribed_RNA"/>
</dbReference>
<keyword evidence="4" id="KW-0378">Hydrolase</keyword>
<dbReference type="SUPFAM" id="SSF49303">
    <property type="entry name" value="beta-Galactosidase/glucuronidase domain"/>
    <property type="match status" value="1"/>
</dbReference>
<evidence type="ECO:0000256" key="7">
    <source>
        <dbReference type="ARBA" id="ARBA00033445"/>
    </source>
</evidence>
<evidence type="ECO:0000256" key="1">
    <source>
        <dbReference type="ARBA" id="ARBA00000829"/>
    </source>
</evidence>
<evidence type="ECO:0000256" key="4">
    <source>
        <dbReference type="ARBA" id="ARBA00022801"/>
    </source>
</evidence>
<dbReference type="SUPFAM" id="SSF49785">
    <property type="entry name" value="Galactose-binding domain-like"/>
    <property type="match status" value="1"/>
</dbReference>
<evidence type="ECO:0000256" key="5">
    <source>
        <dbReference type="ARBA" id="ARBA00023180"/>
    </source>
</evidence>
<accession>A0A0K2TQT6</accession>
<dbReference type="Gene3D" id="2.60.40.10">
    <property type="entry name" value="Immunoglobulins"/>
    <property type="match status" value="1"/>
</dbReference>
<keyword evidence="5" id="KW-0325">Glycoprotein</keyword>
<evidence type="ECO:0000256" key="2">
    <source>
        <dbReference type="ARBA" id="ARBA00007401"/>
    </source>
</evidence>
<protein>
    <recommendedName>
        <fullName evidence="3">beta-mannosidase</fullName>
        <ecNumber evidence="3">3.2.1.25</ecNumber>
    </recommendedName>
    <alternativeName>
        <fullName evidence="7">Mannanase</fullName>
    </alternativeName>
</protein>
<dbReference type="PANTHER" id="PTHR43730:SF1">
    <property type="entry name" value="BETA-MANNOSIDASE"/>
    <property type="match status" value="1"/>
</dbReference>
<evidence type="ECO:0000256" key="3">
    <source>
        <dbReference type="ARBA" id="ARBA00012754"/>
    </source>
</evidence>
<dbReference type="OrthoDB" id="2866996at2759"/>
<dbReference type="AlphaFoldDB" id="A0A0K2TQT6"/>
<dbReference type="GO" id="GO:0004567">
    <property type="term" value="F:beta-mannosidase activity"/>
    <property type="evidence" value="ECO:0007669"/>
    <property type="project" value="UniProtKB-EC"/>
</dbReference>
<evidence type="ECO:0000259" key="8">
    <source>
        <dbReference type="Pfam" id="PF17753"/>
    </source>
</evidence>
<keyword evidence="6" id="KW-0326">Glycosidase</keyword>
<dbReference type="SUPFAM" id="SSF51445">
    <property type="entry name" value="(Trans)glycosidases"/>
    <property type="match status" value="1"/>
</dbReference>
<dbReference type="Pfam" id="PF22666">
    <property type="entry name" value="Glyco_hydro_2_N2"/>
    <property type="match status" value="1"/>
</dbReference>
<evidence type="ECO:0000313" key="10">
    <source>
        <dbReference type="EMBL" id="CDW28373.1"/>
    </source>
</evidence>
<feature type="domain" description="Beta-mannosidase Ig-fold" evidence="8">
    <location>
        <begin position="711"/>
        <end position="771"/>
    </location>
</feature>
<organism evidence="10">
    <name type="scientific">Lepeophtheirus salmonis</name>
    <name type="common">Salmon louse</name>
    <name type="synonym">Caligus salmonis</name>
    <dbReference type="NCBI Taxonomy" id="72036"/>
    <lineage>
        <taxon>Eukaryota</taxon>
        <taxon>Metazoa</taxon>
        <taxon>Ecdysozoa</taxon>
        <taxon>Arthropoda</taxon>
        <taxon>Crustacea</taxon>
        <taxon>Multicrustacea</taxon>
        <taxon>Hexanauplia</taxon>
        <taxon>Copepoda</taxon>
        <taxon>Siphonostomatoida</taxon>
        <taxon>Caligidae</taxon>
        <taxon>Lepeophtheirus</taxon>
    </lineage>
</organism>
<dbReference type="InterPro" id="IPR041625">
    <property type="entry name" value="Beta-mannosidase_Ig"/>
</dbReference>
<dbReference type="InterPro" id="IPR017853">
    <property type="entry name" value="GH"/>
</dbReference>
<evidence type="ECO:0000256" key="6">
    <source>
        <dbReference type="ARBA" id="ARBA00023295"/>
    </source>
</evidence>
<dbReference type="PANTHER" id="PTHR43730">
    <property type="entry name" value="BETA-MANNOSIDASE"/>
    <property type="match status" value="1"/>
</dbReference>
<dbReference type="InterPro" id="IPR008979">
    <property type="entry name" value="Galactose-bd-like_sf"/>
</dbReference>
<dbReference type="InterPro" id="IPR050887">
    <property type="entry name" value="Beta-mannosidase_GH2"/>
</dbReference>
<comment type="catalytic activity">
    <reaction evidence="1">
        <text>Hydrolysis of terminal, non-reducing beta-D-mannose residues in beta-D-mannosides.</text>
        <dbReference type="EC" id="3.2.1.25"/>
    </reaction>
</comment>
<proteinExistence type="inferred from homology"/>
<dbReference type="InterPro" id="IPR013783">
    <property type="entry name" value="Ig-like_fold"/>
</dbReference>
<dbReference type="EC" id="3.2.1.25" evidence="3"/>